<proteinExistence type="predicted"/>
<keyword evidence="2" id="KW-1185">Reference proteome</keyword>
<dbReference type="EMBL" id="JAAZSR010000856">
    <property type="protein sequence ID" value="NKX52915.1"/>
    <property type="molecule type" value="Genomic_DNA"/>
</dbReference>
<accession>A0ABX1JUC9</accession>
<name>A0ABX1JUC9_9MICC</name>
<evidence type="ECO:0000313" key="1">
    <source>
        <dbReference type="EMBL" id="NKX52915.1"/>
    </source>
</evidence>
<dbReference type="Proteomes" id="UP000523795">
    <property type="component" value="Unassembled WGS sequence"/>
</dbReference>
<protein>
    <submittedName>
        <fullName evidence="1">Uncharacterized protein</fullName>
    </submittedName>
</protein>
<sequence>PDRFLDSIEKNISLGLRVVNLEGPSRRIAWSGSLPDDRRIGGRQLSWVKSTHGYVALVAHPQFIEATDLRITDSSIHVALEYGGLSQSNMESLAMSGGRESFRPAKMEFPGAGRCTVEFSFAQRGAGTLPALALGKYKFTTFDDAGNEIACRLGEPLADTLPLQHLAPDYRFTVSHVGLPKARYLSV</sequence>
<feature type="non-terminal residue" evidence="1">
    <location>
        <position position="187"/>
    </location>
</feature>
<reference evidence="1 2" key="1">
    <citation type="submission" date="2020-04" db="EMBL/GenBank/DDBJ databases">
        <authorList>
            <person name="Liu S."/>
        </authorList>
    </citation>
    <scope>NUCLEOTIDE SEQUENCE [LARGE SCALE GENOMIC DNA]</scope>
    <source>
        <strain evidence="1 2">CGMCC 1.15091</strain>
    </source>
</reference>
<evidence type="ECO:0000313" key="2">
    <source>
        <dbReference type="Proteomes" id="UP000523795"/>
    </source>
</evidence>
<feature type="non-terminal residue" evidence="1">
    <location>
        <position position="1"/>
    </location>
</feature>
<comment type="caution">
    <text evidence="1">The sequence shown here is derived from an EMBL/GenBank/DDBJ whole genome shotgun (WGS) entry which is preliminary data.</text>
</comment>
<organism evidence="1 2">
    <name type="scientific">Arthrobacter deserti</name>
    <dbReference type="NCBI Taxonomy" id="1742687"/>
    <lineage>
        <taxon>Bacteria</taxon>
        <taxon>Bacillati</taxon>
        <taxon>Actinomycetota</taxon>
        <taxon>Actinomycetes</taxon>
        <taxon>Micrococcales</taxon>
        <taxon>Micrococcaceae</taxon>
        <taxon>Arthrobacter</taxon>
    </lineage>
</organism>
<gene>
    <name evidence="1" type="ORF">HER39_20530</name>
</gene>